<dbReference type="PANTHER" id="PTHR33371:SF16">
    <property type="entry name" value="MCE-FAMILY PROTEIN MCE3F"/>
    <property type="match status" value="1"/>
</dbReference>
<organism evidence="5 6">
    <name type="scientific">Aeromicrobium chenweiae</name>
    <dbReference type="NCBI Taxonomy" id="2079793"/>
    <lineage>
        <taxon>Bacteria</taxon>
        <taxon>Bacillati</taxon>
        <taxon>Actinomycetota</taxon>
        <taxon>Actinomycetes</taxon>
        <taxon>Propionibacteriales</taxon>
        <taxon>Nocardioidaceae</taxon>
        <taxon>Aeromicrobium</taxon>
    </lineage>
</organism>
<sequence length="484" mass="52925">MAGRRCRTRRRRRPDRAPPPWRRARRRPVRGLRRGGARGGRGRRLIRHRPRRDHRHGPQRPSAALRTPDPRYARPDILPVCGTRRSTRVITRQTRIQLLIFALVTIIGGAIVGGRYAQLDRLVIDRTYAVEAHFSDSGGIFTGAPVTYRGIEVGRVGALTPERDGVKVELAIENSAPDIPDDLEARVATKSAIGEQYVDLLPRRKNGPFLADGAVIAVKDTAIPISSAQLLIDVNDLVRSVDTDSLSTVVDELGQAFEGTGQDLATILDTSADFIAAADDNIDVTRSLIRGSDSVLQTQIDKQGQLGTFSKNLADLSDTLVDADPDLRRLLDKGGSSARTVREVVAENSEDLSRVVVDLRTVTEPLNENLTGLQTIFVQYPYLLQGTFSVLDETRRGSNEWNAGFGLALTDLTPTCTYAKSGGPASGYQQRRPEAVVSDRELPSDMDCKVTNKIARQPSKSSFNRAAVGADGSWADALLAPLVR</sequence>
<dbReference type="AlphaFoldDB" id="A0A2S0WNV9"/>
<evidence type="ECO:0000259" key="4">
    <source>
        <dbReference type="Pfam" id="PF11887"/>
    </source>
</evidence>
<dbReference type="Pfam" id="PF02470">
    <property type="entry name" value="MlaD"/>
    <property type="match status" value="1"/>
</dbReference>
<keyword evidence="2" id="KW-1133">Transmembrane helix</keyword>
<feature type="compositionally biased region" description="Basic residues" evidence="1">
    <location>
        <begin position="1"/>
        <end position="14"/>
    </location>
</feature>
<accession>A0A5F2F468</accession>
<evidence type="ECO:0000259" key="3">
    <source>
        <dbReference type="Pfam" id="PF02470"/>
    </source>
</evidence>
<gene>
    <name evidence="5" type="ORF">C3E78_12705</name>
</gene>
<dbReference type="InterPro" id="IPR003399">
    <property type="entry name" value="Mce/MlaD"/>
</dbReference>
<evidence type="ECO:0000256" key="1">
    <source>
        <dbReference type="SAM" id="MobiDB-lite"/>
    </source>
</evidence>
<feature type="domain" description="Mce/MlaD" evidence="3">
    <location>
        <begin position="126"/>
        <end position="202"/>
    </location>
</feature>
<dbReference type="InterPro" id="IPR005693">
    <property type="entry name" value="Mce"/>
</dbReference>
<dbReference type="Proteomes" id="UP000244384">
    <property type="component" value="Chromosome"/>
</dbReference>
<feature type="compositionally biased region" description="Basic residues" evidence="1">
    <location>
        <begin position="22"/>
        <end position="58"/>
    </location>
</feature>
<feature type="transmembrane region" description="Helical" evidence="2">
    <location>
        <begin position="98"/>
        <end position="117"/>
    </location>
</feature>
<dbReference type="NCBIfam" id="TIGR00996">
    <property type="entry name" value="Mtu_fam_mce"/>
    <property type="match status" value="1"/>
</dbReference>
<dbReference type="KEGG" id="aez:C3E78_12705"/>
<dbReference type="PANTHER" id="PTHR33371">
    <property type="entry name" value="INTERMEMBRANE PHOSPHOLIPID TRANSPORT SYSTEM BINDING PROTEIN MLAD-RELATED"/>
    <property type="match status" value="1"/>
</dbReference>
<name>A0A2S0WNV9_9ACTN</name>
<dbReference type="Pfam" id="PF11887">
    <property type="entry name" value="Mce4_CUP1"/>
    <property type="match status" value="1"/>
</dbReference>
<protein>
    <submittedName>
        <fullName evidence="5">Uncharacterized protein</fullName>
    </submittedName>
</protein>
<keyword evidence="2" id="KW-0472">Membrane</keyword>
<keyword evidence="6" id="KW-1185">Reference proteome</keyword>
<dbReference type="InterPro" id="IPR052336">
    <property type="entry name" value="MlaD_Phospholipid_Transporter"/>
</dbReference>
<dbReference type="GO" id="GO:0005576">
    <property type="term" value="C:extracellular region"/>
    <property type="evidence" value="ECO:0007669"/>
    <property type="project" value="TreeGrafter"/>
</dbReference>
<accession>A0A2S0WNV9</accession>
<dbReference type="InterPro" id="IPR024516">
    <property type="entry name" value="Mce_C"/>
</dbReference>
<dbReference type="EMBL" id="CP026952">
    <property type="protein sequence ID" value="AWB92996.1"/>
    <property type="molecule type" value="Genomic_DNA"/>
</dbReference>
<evidence type="ECO:0000256" key="2">
    <source>
        <dbReference type="SAM" id="Phobius"/>
    </source>
</evidence>
<feature type="domain" description="Mammalian cell entry C-terminal" evidence="4">
    <location>
        <begin position="210"/>
        <end position="368"/>
    </location>
</feature>
<evidence type="ECO:0000313" key="6">
    <source>
        <dbReference type="Proteomes" id="UP000244384"/>
    </source>
</evidence>
<proteinExistence type="predicted"/>
<feature type="region of interest" description="Disordered" evidence="1">
    <location>
        <begin position="1"/>
        <end position="77"/>
    </location>
</feature>
<keyword evidence="2" id="KW-0812">Transmembrane</keyword>
<reference evidence="6" key="1">
    <citation type="submission" date="2018-01" db="EMBL/GenBank/DDBJ databases">
        <authorList>
            <person name="Li J."/>
        </authorList>
    </citation>
    <scope>NUCLEOTIDE SEQUENCE [LARGE SCALE GENOMIC DNA]</scope>
    <source>
        <strain evidence="6">592</strain>
    </source>
</reference>
<evidence type="ECO:0000313" key="5">
    <source>
        <dbReference type="EMBL" id="AWB92996.1"/>
    </source>
</evidence>